<organism evidence="1 2">
    <name type="scientific">Gloeobacter violaceus (strain ATCC 29082 / PCC 7421)</name>
    <dbReference type="NCBI Taxonomy" id="251221"/>
    <lineage>
        <taxon>Bacteria</taxon>
        <taxon>Bacillati</taxon>
        <taxon>Cyanobacteriota</taxon>
        <taxon>Cyanophyceae</taxon>
        <taxon>Gloeobacterales</taxon>
        <taxon>Gloeobacteraceae</taxon>
        <taxon>Gloeobacter</taxon>
    </lineage>
</organism>
<evidence type="ECO:0000313" key="1">
    <source>
        <dbReference type="EMBL" id="BAC88843.1"/>
    </source>
</evidence>
<protein>
    <submittedName>
        <fullName evidence="1">Glr0902 protein</fullName>
    </submittedName>
</protein>
<accession>Q7NM66</accession>
<reference evidence="1 2" key="2">
    <citation type="journal article" date="2003" name="DNA Res.">
        <title>Complete genome structure of Gloeobacter violaceus PCC 7421, a cyanobacterium that lacks thylakoids (supplement).</title>
        <authorList>
            <person name="Nakamura Y."/>
            <person name="Kaneko T."/>
            <person name="Sato S."/>
            <person name="Mimuro M."/>
            <person name="Miyashita H."/>
            <person name="Tsuchiya T."/>
            <person name="Sasamoto S."/>
            <person name="Watanabe A."/>
            <person name="Kawashima K."/>
            <person name="Kishida Y."/>
            <person name="Kiyokawa C."/>
            <person name="Kohara M."/>
            <person name="Matsumoto M."/>
            <person name="Matsuno A."/>
            <person name="Nakazaki N."/>
            <person name="Shimpo S."/>
            <person name="Takeuchi C."/>
            <person name="Yamada M."/>
            <person name="Tabata S."/>
        </authorList>
    </citation>
    <scope>NUCLEOTIDE SEQUENCE [LARGE SCALE GENOMIC DNA]</scope>
    <source>
        <strain evidence="2">ATCC 29082 / PCC 7421</strain>
    </source>
</reference>
<dbReference type="Proteomes" id="UP000000557">
    <property type="component" value="Chromosome"/>
</dbReference>
<dbReference type="KEGG" id="gvi:glr0902"/>
<dbReference type="eggNOG" id="ENOG5032YE9">
    <property type="taxonomic scope" value="Bacteria"/>
</dbReference>
<keyword evidence="2" id="KW-1185">Reference proteome</keyword>
<dbReference type="STRING" id="251221.gene:10758380"/>
<reference evidence="1 2" key="1">
    <citation type="journal article" date="2003" name="DNA Res.">
        <title>Complete genome structure of Gloeobacter violaceus PCC 7421, a cyanobacterium that lacks thylakoids.</title>
        <authorList>
            <person name="Nakamura Y."/>
            <person name="Kaneko T."/>
            <person name="Sato S."/>
            <person name="Mimuro M."/>
            <person name="Miyashita H."/>
            <person name="Tsuchiya T."/>
            <person name="Sasamoto S."/>
            <person name="Watanabe A."/>
            <person name="Kawashima K."/>
            <person name="Kishida Y."/>
            <person name="Kiyokawa C."/>
            <person name="Kohara M."/>
            <person name="Matsumoto M."/>
            <person name="Matsuno A."/>
            <person name="Nakazaki N."/>
            <person name="Shimpo S."/>
            <person name="Takeuchi C."/>
            <person name="Yamada M."/>
            <person name="Tabata S."/>
        </authorList>
    </citation>
    <scope>NUCLEOTIDE SEQUENCE [LARGE SCALE GENOMIC DNA]</scope>
    <source>
        <strain evidence="2">ATCC 29082 / PCC 7421</strain>
    </source>
</reference>
<evidence type="ECO:0000313" key="2">
    <source>
        <dbReference type="Proteomes" id="UP000000557"/>
    </source>
</evidence>
<dbReference type="EnsemblBacteria" id="BAC88843">
    <property type="protein sequence ID" value="BAC88843"/>
    <property type="gene ID" value="BAC88843"/>
</dbReference>
<gene>
    <name evidence="1" type="ordered locus">glr0902</name>
</gene>
<dbReference type="AlphaFoldDB" id="Q7NM66"/>
<dbReference type="HOGENOM" id="CLU_1924585_0_0_3"/>
<dbReference type="OrthoDB" id="465372at2"/>
<dbReference type="EMBL" id="BA000045">
    <property type="protein sequence ID" value="BAC88843.1"/>
    <property type="molecule type" value="Genomic_DNA"/>
</dbReference>
<dbReference type="InParanoid" id="Q7NM66"/>
<sequence>MEPSLISTRSVAKLNRKCLDCERMLSRGMVRLQNPVSVARHTWRCCPMENIIRSQMSEFDENRVHGLKARCKVIPDTRNHQGFFISEDTYTLIEETETGWAYICTDDSEDGFPSRCHFVNPDDLRFLKKFQ</sequence>
<proteinExistence type="predicted"/>
<name>Q7NM66_GLOVI</name>